<dbReference type="Gene3D" id="1.10.1660.10">
    <property type="match status" value="1"/>
</dbReference>
<dbReference type="Pfam" id="PF13411">
    <property type="entry name" value="MerR_1"/>
    <property type="match status" value="1"/>
</dbReference>
<keyword evidence="1" id="KW-0678">Repressor</keyword>
<sequence length="254" mass="28039">MDGNRNGTRRWSIGELARATGITVRTLHHYDAIGLLVAGERTAAGHRRYTEADVRRLYRIRSLQALGLSLAETAAVLTAPVEGLDSLEDLLATQLERLAAHAERLRQLQDRIEQLLGRIRSRTVPDAGQFLSTLEMISMFDGYFTPEQRSQLAARAAGLGPDAVEAAKASWAGLVQELLQHVRQQTPAADPGVQELVARWDALATRFNGGDDAVKATAQQVWQDQSETISRTMPWPADELRALVAYLHEARQVV</sequence>
<evidence type="ECO:0000256" key="4">
    <source>
        <dbReference type="ARBA" id="ARBA00023163"/>
    </source>
</evidence>
<evidence type="ECO:0000259" key="6">
    <source>
        <dbReference type="PROSITE" id="PS50937"/>
    </source>
</evidence>
<dbReference type="RefSeq" id="WP_237820650.1">
    <property type="nucleotide sequence ID" value="NZ_JAKLTQ010000006.1"/>
</dbReference>
<dbReference type="SUPFAM" id="SSF46955">
    <property type="entry name" value="Putative DNA-binding domain"/>
    <property type="match status" value="1"/>
</dbReference>
<accession>A0ABS9L6X7</accession>
<protein>
    <submittedName>
        <fullName evidence="7">MerR family transcriptional regulator</fullName>
    </submittedName>
</protein>
<keyword evidence="5" id="KW-0175">Coiled coil</keyword>
<dbReference type="InterPro" id="IPR012925">
    <property type="entry name" value="TipAS_dom"/>
</dbReference>
<name>A0ABS9L6X7_9MICC</name>
<reference evidence="7" key="1">
    <citation type="submission" date="2022-01" db="EMBL/GenBank/DDBJ databases">
        <authorList>
            <person name="Jo J.-H."/>
            <person name="Im W.-T."/>
        </authorList>
    </citation>
    <scope>NUCLEOTIDE SEQUENCE</scope>
    <source>
        <strain evidence="7">I2-34</strain>
    </source>
</reference>
<dbReference type="CDD" id="cd01106">
    <property type="entry name" value="HTH_TipAL-Mta"/>
    <property type="match status" value="1"/>
</dbReference>
<keyword evidence="3" id="KW-0238">DNA-binding</keyword>
<evidence type="ECO:0000313" key="7">
    <source>
        <dbReference type="EMBL" id="MCG2622400.1"/>
    </source>
</evidence>
<feature type="domain" description="HTH merR-type" evidence="6">
    <location>
        <begin position="10"/>
        <end position="79"/>
    </location>
</feature>
<evidence type="ECO:0000256" key="2">
    <source>
        <dbReference type="ARBA" id="ARBA00023015"/>
    </source>
</evidence>
<keyword evidence="2" id="KW-0805">Transcription regulation</keyword>
<dbReference type="PRINTS" id="PR00040">
    <property type="entry name" value="HTHMERR"/>
</dbReference>
<dbReference type="PANTHER" id="PTHR30204:SF69">
    <property type="entry name" value="MERR-FAMILY TRANSCRIPTIONAL REGULATOR"/>
    <property type="match status" value="1"/>
</dbReference>
<dbReference type="InterPro" id="IPR000551">
    <property type="entry name" value="MerR-type_HTH_dom"/>
</dbReference>
<proteinExistence type="predicted"/>
<dbReference type="EMBL" id="JAKLTQ010000006">
    <property type="protein sequence ID" value="MCG2622400.1"/>
    <property type="molecule type" value="Genomic_DNA"/>
</dbReference>
<organism evidence="7 8">
    <name type="scientific">Arthrobacter hankyongi</name>
    <dbReference type="NCBI Taxonomy" id="2904801"/>
    <lineage>
        <taxon>Bacteria</taxon>
        <taxon>Bacillati</taxon>
        <taxon>Actinomycetota</taxon>
        <taxon>Actinomycetes</taxon>
        <taxon>Micrococcales</taxon>
        <taxon>Micrococcaceae</taxon>
        <taxon>Arthrobacter</taxon>
    </lineage>
</organism>
<dbReference type="Proteomes" id="UP001165368">
    <property type="component" value="Unassembled WGS sequence"/>
</dbReference>
<dbReference type="PROSITE" id="PS00552">
    <property type="entry name" value="HTH_MERR_1"/>
    <property type="match status" value="1"/>
</dbReference>
<dbReference type="SMART" id="SM00422">
    <property type="entry name" value="HTH_MERR"/>
    <property type="match status" value="1"/>
</dbReference>
<dbReference type="Pfam" id="PF07739">
    <property type="entry name" value="TipAS"/>
    <property type="match status" value="1"/>
</dbReference>
<comment type="caution">
    <text evidence="7">The sequence shown here is derived from an EMBL/GenBank/DDBJ whole genome shotgun (WGS) entry which is preliminary data.</text>
</comment>
<dbReference type="InterPro" id="IPR009061">
    <property type="entry name" value="DNA-bd_dom_put_sf"/>
</dbReference>
<feature type="coiled-coil region" evidence="5">
    <location>
        <begin position="84"/>
        <end position="118"/>
    </location>
</feature>
<evidence type="ECO:0000256" key="5">
    <source>
        <dbReference type="SAM" id="Coils"/>
    </source>
</evidence>
<dbReference type="InterPro" id="IPR047057">
    <property type="entry name" value="MerR_fam"/>
</dbReference>
<dbReference type="PROSITE" id="PS50937">
    <property type="entry name" value="HTH_MERR_2"/>
    <property type="match status" value="1"/>
</dbReference>
<keyword evidence="8" id="KW-1185">Reference proteome</keyword>
<keyword evidence="4" id="KW-0804">Transcription</keyword>
<evidence type="ECO:0000313" key="8">
    <source>
        <dbReference type="Proteomes" id="UP001165368"/>
    </source>
</evidence>
<gene>
    <name evidence="7" type="ORF">LVY72_10795</name>
</gene>
<dbReference type="PANTHER" id="PTHR30204">
    <property type="entry name" value="REDOX-CYCLING DRUG-SENSING TRANSCRIPTIONAL ACTIVATOR SOXR"/>
    <property type="match status" value="1"/>
</dbReference>
<evidence type="ECO:0000256" key="1">
    <source>
        <dbReference type="ARBA" id="ARBA00022491"/>
    </source>
</evidence>
<evidence type="ECO:0000256" key="3">
    <source>
        <dbReference type="ARBA" id="ARBA00023125"/>
    </source>
</evidence>